<dbReference type="SMART" id="SM00460">
    <property type="entry name" value="TGc"/>
    <property type="match status" value="1"/>
</dbReference>
<feature type="transmembrane region" description="Helical" evidence="2">
    <location>
        <begin position="141"/>
        <end position="159"/>
    </location>
</feature>
<dbReference type="EMBL" id="LILB01000008">
    <property type="protein sequence ID" value="KOO48034.1"/>
    <property type="molecule type" value="Genomic_DNA"/>
</dbReference>
<dbReference type="Proteomes" id="UP000036867">
    <property type="component" value="Unassembled WGS sequence"/>
</dbReference>
<dbReference type="OrthoDB" id="9804872at2"/>
<sequence>MTNHPIKRTIVLMALYIVIFFMLREWLLPIVDLTNTGHLNLFLLFVAICLLTNIVHLNGWISAVIKFAYILWFLMYVYTGTKVFSIESVLTLSSDIQNSWSALMQKDWNGVENSFRSILFFILLWMTIYLIHYWVTVKHTIIHFLLVTIIFLVLLDTFSEYNAKFAIIRVMFLGLLLLGTLHANRLFETNAVERKGIKYIAVLVPLAVMLIASTVFAYAMPKKGPMVTLPKSLSTLMDQQGKGSSAIGKIGYVEDDKKLGGPFKMDARVVFNAKADSNQYWRIETKDIYTSKGWERKKGDVYVEAFNQNENIPLTIKPGSKIDQTTAEIEMEKDFKFIMQTYGLMNVSNVEPGVSFYREIDGEKIRSLKDEEEIALEAYTISYSSPKYSLKALKKTSTKDLKKLSKDYNTYLQLPKTLPKRVKRLSKDITKDEKSLYGKANAIVDYFKYNNYVYSRDKVAIPGKNDDYVDQFLFDTKMGYCDNFSSSMVVMLRSIGIPARWVKGFSEGEEVQNVEGEQKEFVITNNNAHSWVEAYLPGIGWMSFEPTIGFEGFDNVLDDVKNQQQPTPINPKKEDKEEKQKQQKAEKKKEEKTKEEKQKQEKDKKQAQKEKANEPVMSKKSTMVMATIIGALLVLTLILVLFRRKWIPKAIIALYRMKKPENISIDHAYHQLLKQLDHAGLKKGNGQTLQDYANYVDERLSTTHMSKITSLYEQRIYSNNYTQLDWLEIKESWEYLINRTSG</sequence>
<feature type="domain" description="Transglutaminase-like" evidence="3">
    <location>
        <begin position="473"/>
        <end position="548"/>
    </location>
</feature>
<dbReference type="InterPro" id="IPR038765">
    <property type="entry name" value="Papain-like_cys_pep_sf"/>
</dbReference>
<keyword evidence="2" id="KW-0472">Membrane</keyword>
<evidence type="ECO:0000313" key="4">
    <source>
        <dbReference type="EMBL" id="KOO48034.1"/>
    </source>
</evidence>
<dbReference type="STRING" id="263475.AMD00_20755"/>
<evidence type="ECO:0000259" key="3">
    <source>
        <dbReference type="SMART" id="SM00460"/>
    </source>
</evidence>
<keyword evidence="2" id="KW-1133">Transmembrane helix</keyword>
<name>A0A0M0LAF7_9BACL</name>
<dbReference type="PATRIC" id="fig|263475.3.peg.3002"/>
<comment type="caution">
    <text evidence="4">The sequence shown here is derived from an EMBL/GenBank/DDBJ whole genome shotgun (WGS) entry which is preliminary data.</text>
</comment>
<evidence type="ECO:0000256" key="1">
    <source>
        <dbReference type="SAM" id="MobiDB-lite"/>
    </source>
</evidence>
<feature type="transmembrane region" description="Helical" evidence="2">
    <location>
        <begin position="199"/>
        <end position="220"/>
    </location>
</feature>
<feature type="transmembrane region" description="Helical" evidence="2">
    <location>
        <begin position="9"/>
        <end position="27"/>
    </location>
</feature>
<dbReference type="RefSeq" id="WP_053418904.1">
    <property type="nucleotide sequence ID" value="NZ_LILB01000008.1"/>
</dbReference>
<dbReference type="InterPro" id="IPR021878">
    <property type="entry name" value="TgpA_N"/>
</dbReference>
<dbReference type="PANTHER" id="PTHR42736">
    <property type="entry name" value="PROTEIN-GLUTAMINE GAMMA-GLUTAMYLTRANSFERASE"/>
    <property type="match status" value="1"/>
</dbReference>
<gene>
    <name evidence="4" type="ORF">AMD00_20755</name>
</gene>
<dbReference type="SUPFAM" id="SSF54001">
    <property type="entry name" value="Cysteine proteinases"/>
    <property type="match status" value="1"/>
</dbReference>
<protein>
    <recommendedName>
        <fullName evidence="3">Transglutaminase-like domain-containing protein</fullName>
    </recommendedName>
</protein>
<feature type="region of interest" description="Disordered" evidence="1">
    <location>
        <begin position="561"/>
        <end position="617"/>
    </location>
</feature>
<feature type="compositionally biased region" description="Basic and acidic residues" evidence="1">
    <location>
        <begin position="571"/>
        <end position="613"/>
    </location>
</feature>
<feature type="transmembrane region" description="Helical" evidence="2">
    <location>
        <begin position="39"/>
        <end position="57"/>
    </location>
</feature>
<dbReference type="Pfam" id="PF01841">
    <property type="entry name" value="Transglut_core"/>
    <property type="match status" value="1"/>
</dbReference>
<dbReference type="Gene3D" id="3.10.620.30">
    <property type="match status" value="1"/>
</dbReference>
<dbReference type="PANTHER" id="PTHR42736:SF1">
    <property type="entry name" value="PROTEIN-GLUTAMINE GAMMA-GLUTAMYLTRANSFERASE"/>
    <property type="match status" value="1"/>
</dbReference>
<dbReference type="InterPro" id="IPR052901">
    <property type="entry name" value="Bact_TGase-like"/>
</dbReference>
<feature type="transmembrane region" description="Helical" evidence="2">
    <location>
        <begin position="114"/>
        <end position="134"/>
    </location>
</feature>
<evidence type="ECO:0000256" key="2">
    <source>
        <dbReference type="SAM" id="Phobius"/>
    </source>
</evidence>
<keyword evidence="2" id="KW-0812">Transmembrane</keyword>
<keyword evidence="5" id="KW-1185">Reference proteome</keyword>
<feature type="transmembrane region" description="Helical" evidence="2">
    <location>
        <begin position="165"/>
        <end position="187"/>
    </location>
</feature>
<feature type="transmembrane region" description="Helical" evidence="2">
    <location>
        <begin position="69"/>
        <end position="94"/>
    </location>
</feature>
<reference evidence="5" key="1">
    <citation type="submission" date="2015-08" db="EMBL/GenBank/DDBJ databases">
        <title>Fjat-10028 dsm 16317.</title>
        <authorList>
            <person name="Liu B."/>
            <person name="Wang J."/>
            <person name="Zhu Y."/>
            <person name="Liu G."/>
            <person name="Chen Q."/>
            <person name="Chen Z."/>
            <person name="Lan J."/>
            <person name="Che J."/>
            <person name="Ge C."/>
            <person name="Shi H."/>
            <person name="Pan Z."/>
            <person name="Liu X."/>
        </authorList>
    </citation>
    <scope>NUCLEOTIDE SEQUENCE [LARGE SCALE GENOMIC DNA]</scope>
    <source>
        <strain evidence="5">DSM 16317</strain>
    </source>
</reference>
<feature type="transmembrane region" description="Helical" evidence="2">
    <location>
        <begin position="623"/>
        <end position="642"/>
    </location>
</feature>
<dbReference type="GeneID" id="301138532"/>
<proteinExistence type="predicted"/>
<dbReference type="InterPro" id="IPR002931">
    <property type="entry name" value="Transglutaminase-like"/>
</dbReference>
<organism evidence="4 5">
    <name type="scientific">Viridibacillus arvi</name>
    <dbReference type="NCBI Taxonomy" id="263475"/>
    <lineage>
        <taxon>Bacteria</taxon>
        <taxon>Bacillati</taxon>
        <taxon>Bacillota</taxon>
        <taxon>Bacilli</taxon>
        <taxon>Bacillales</taxon>
        <taxon>Caryophanaceae</taxon>
        <taxon>Viridibacillus</taxon>
    </lineage>
</organism>
<dbReference type="AlphaFoldDB" id="A0A0M0LAF7"/>
<dbReference type="Pfam" id="PF11992">
    <property type="entry name" value="TgpA_N"/>
    <property type="match status" value="1"/>
</dbReference>
<evidence type="ECO:0000313" key="5">
    <source>
        <dbReference type="Proteomes" id="UP000036867"/>
    </source>
</evidence>
<accession>A0A0M0LAF7</accession>